<comment type="caution">
    <text evidence="9">The sequence shown here is derived from an EMBL/GenBank/DDBJ whole genome shotgun (WGS) entry which is preliminary data.</text>
</comment>
<keyword evidence="2 7" id="KW-0813">Transport</keyword>
<dbReference type="PANTHER" id="PTHR43163:SF6">
    <property type="entry name" value="DIPEPTIDE TRANSPORT SYSTEM PERMEASE PROTEIN DPPB-RELATED"/>
    <property type="match status" value="1"/>
</dbReference>
<evidence type="ECO:0000256" key="1">
    <source>
        <dbReference type="ARBA" id="ARBA00004651"/>
    </source>
</evidence>
<dbReference type="InterPro" id="IPR000515">
    <property type="entry name" value="MetI-like"/>
</dbReference>
<feature type="transmembrane region" description="Helical" evidence="7">
    <location>
        <begin position="122"/>
        <end position="142"/>
    </location>
</feature>
<dbReference type="RefSeq" id="WP_344418023.1">
    <property type="nucleotide sequence ID" value="NZ_BAAAQK010000009.1"/>
</dbReference>
<feature type="transmembrane region" description="Helical" evidence="7">
    <location>
        <begin position="154"/>
        <end position="179"/>
    </location>
</feature>
<comment type="similarity">
    <text evidence="7">Belongs to the binding-protein-dependent transport system permease family.</text>
</comment>
<keyword evidence="3" id="KW-1003">Cell membrane</keyword>
<dbReference type="CDD" id="cd06261">
    <property type="entry name" value="TM_PBP2"/>
    <property type="match status" value="1"/>
</dbReference>
<evidence type="ECO:0000256" key="7">
    <source>
        <dbReference type="RuleBase" id="RU363032"/>
    </source>
</evidence>
<sequence length="340" mass="35691">MTASGPAARRAAALRRGGYGRYLARRAAQGVFVLWAAFTLSFVVLYLLPGDPVSIMLNATGDGVGVDPGAVAALRAEHHLDSSLVVQYLYALADAVCGDFGSSIPTGEPVTRAIAEALPQTLALTAVSFTLAVLAGGGLALLSTSVRWRPLRRVLLSLPPLGVSVPTFWIGLILLQLFSFRAQLFPATGNAGFSALVLPAITLAVPTGAVFAQVLAKNLAAAWRSPFVETARAKGLSRTHIQLRHALRNGSIPVLTIIGITVGQMLAGAVVVETVFSRNGIGRLTEESVAAQDIPVIQGLVVLSALVFVLVNLAVDAVYPLVDPRIGRLERRRAPQEALA</sequence>
<evidence type="ECO:0000313" key="9">
    <source>
        <dbReference type="EMBL" id="GAA1852512.1"/>
    </source>
</evidence>
<dbReference type="Proteomes" id="UP001500449">
    <property type="component" value="Unassembled WGS sequence"/>
</dbReference>
<comment type="subcellular location">
    <subcellularLocation>
        <location evidence="1 7">Cell membrane</location>
        <topology evidence="1 7">Multi-pass membrane protein</topology>
    </subcellularLocation>
</comment>
<feature type="transmembrane region" description="Helical" evidence="7">
    <location>
        <begin position="31"/>
        <end position="48"/>
    </location>
</feature>
<keyword evidence="6 7" id="KW-0472">Membrane</keyword>
<feature type="domain" description="ABC transmembrane type-1" evidence="8">
    <location>
        <begin position="118"/>
        <end position="319"/>
    </location>
</feature>
<dbReference type="Gene3D" id="1.10.3720.10">
    <property type="entry name" value="MetI-like"/>
    <property type="match status" value="1"/>
</dbReference>
<evidence type="ECO:0000256" key="5">
    <source>
        <dbReference type="ARBA" id="ARBA00022989"/>
    </source>
</evidence>
<dbReference type="EMBL" id="BAAAQK010000009">
    <property type="protein sequence ID" value="GAA1852512.1"/>
    <property type="molecule type" value="Genomic_DNA"/>
</dbReference>
<feature type="transmembrane region" description="Helical" evidence="7">
    <location>
        <begin position="252"/>
        <end position="276"/>
    </location>
</feature>
<dbReference type="SUPFAM" id="SSF161098">
    <property type="entry name" value="MetI-like"/>
    <property type="match status" value="1"/>
</dbReference>
<evidence type="ECO:0000256" key="2">
    <source>
        <dbReference type="ARBA" id="ARBA00022448"/>
    </source>
</evidence>
<evidence type="ECO:0000256" key="4">
    <source>
        <dbReference type="ARBA" id="ARBA00022692"/>
    </source>
</evidence>
<gene>
    <name evidence="9" type="ORF">GCM10009836_35750</name>
</gene>
<name>A0ABN2N5Q8_9PSEU</name>
<dbReference type="Pfam" id="PF00528">
    <property type="entry name" value="BPD_transp_1"/>
    <property type="match status" value="1"/>
</dbReference>
<keyword evidence="5 7" id="KW-1133">Transmembrane helix</keyword>
<feature type="transmembrane region" description="Helical" evidence="7">
    <location>
        <begin position="296"/>
        <end position="322"/>
    </location>
</feature>
<accession>A0ABN2N5Q8</accession>
<dbReference type="PANTHER" id="PTHR43163">
    <property type="entry name" value="DIPEPTIDE TRANSPORT SYSTEM PERMEASE PROTEIN DPPB-RELATED"/>
    <property type="match status" value="1"/>
</dbReference>
<dbReference type="PROSITE" id="PS50928">
    <property type="entry name" value="ABC_TM1"/>
    <property type="match status" value="1"/>
</dbReference>
<keyword evidence="4 7" id="KW-0812">Transmembrane</keyword>
<keyword evidence="10" id="KW-1185">Reference proteome</keyword>
<protein>
    <submittedName>
        <fullName evidence="9">ABC transporter permease</fullName>
    </submittedName>
</protein>
<evidence type="ECO:0000259" key="8">
    <source>
        <dbReference type="PROSITE" id="PS50928"/>
    </source>
</evidence>
<dbReference type="InterPro" id="IPR035906">
    <property type="entry name" value="MetI-like_sf"/>
</dbReference>
<feature type="transmembrane region" description="Helical" evidence="7">
    <location>
        <begin position="191"/>
        <end position="216"/>
    </location>
</feature>
<evidence type="ECO:0000256" key="3">
    <source>
        <dbReference type="ARBA" id="ARBA00022475"/>
    </source>
</evidence>
<evidence type="ECO:0000256" key="6">
    <source>
        <dbReference type="ARBA" id="ARBA00023136"/>
    </source>
</evidence>
<evidence type="ECO:0000313" key="10">
    <source>
        <dbReference type="Proteomes" id="UP001500449"/>
    </source>
</evidence>
<reference evidence="9 10" key="1">
    <citation type="journal article" date="2019" name="Int. J. Syst. Evol. Microbiol.">
        <title>The Global Catalogue of Microorganisms (GCM) 10K type strain sequencing project: providing services to taxonomists for standard genome sequencing and annotation.</title>
        <authorList>
            <consortium name="The Broad Institute Genomics Platform"/>
            <consortium name="The Broad Institute Genome Sequencing Center for Infectious Disease"/>
            <person name="Wu L."/>
            <person name="Ma J."/>
        </authorList>
    </citation>
    <scope>NUCLEOTIDE SEQUENCE [LARGE SCALE GENOMIC DNA]</scope>
    <source>
        <strain evidence="9 10">JCM 16009</strain>
    </source>
</reference>
<proteinExistence type="inferred from homology"/>
<organism evidence="9 10">
    <name type="scientific">Pseudonocardia ailaonensis</name>
    <dbReference type="NCBI Taxonomy" id="367279"/>
    <lineage>
        <taxon>Bacteria</taxon>
        <taxon>Bacillati</taxon>
        <taxon>Actinomycetota</taxon>
        <taxon>Actinomycetes</taxon>
        <taxon>Pseudonocardiales</taxon>
        <taxon>Pseudonocardiaceae</taxon>
        <taxon>Pseudonocardia</taxon>
    </lineage>
</organism>